<dbReference type="EMBL" id="JAQQWI010000010">
    <property type="protein sequence ID" value="KAK8018520.1"/>
    <property type="molecule type" value="Genomic_DNA"/>
</dbReference>
<dbReference type="PANTHER" id="PTHR24148">
    <property type="entry name" value="ANKYRIN REPEAT DOMAIN-CONTAINING PROTEIN 39 HOMOLOG-RELATED"/>
    <property type="match status" value="1"/>
</dbReference>
<evidence type="ECO:0000313" key="3">
    <source>
        <dbReference type="EMBL" id="KAK8018520.1"/>
    </source>
</evidence>
<evidence type="ECO:0000256" key="1">
    <source>
        <dbReference type="SAM" id="MobiDB-lite"/>
    </source>
</evidence>
<feature type="transmembrane region" description="Helical" evidence="2">
    <location>
        <begin position="228"/>
        <end position="246"/>
    </location>
</feature>
<organism evidence="3 4">
    <name type="scientific">Apiospora marii</name>
    <dbReference type="NCBI Taxonomy" id="335849"/>
    <lineage>
        <taxon>Eukaryota</taxon>
        <taxon>Fungi</taxon>
        <taxon>Dikarya</taxon>
        <taxon>Ascomycota</taxon>
        <taxon>Pezizomycotina</taxon>
        <taxon>Sordariomycetes</taxon>
        <taxon>Xylariomycetidae</taxon>
        <taxon>Amphisphaeriales</taxon>
        <taxon>Apiosporaceae</taxon>
        <taxon>Apiospora</taxon>
    </lineage>
</organism>
<keyword evidence="4" id="KW-1185">Reference proteome</keyword>
<accession>A0ABR1RU82</accession>
<comment type="caution">
    <text evidence="3">The sequence shown here is derived from an EMBL/GenBank/DDBJ whole genome shotgun (WGS) entry which is preliminary data.</text>
</comment>
<name>A0ABR1RU82_9PEZI</name>
<reference evidence="3 4" key="1">
    <citation type="submission" date="2023-01" db="EMBL/GenBank/DDBJ databases">
        <title>Analysis of 21 Apiospora genomes using comparative genomics revels a genus with tremendous synthesis potential of carbohydrate active enzymes and secondary metabolites.</title>
        <authorList>
            <person name="Sorensen T."/>
        </authorList>
    </citation>
    <scope>NUCLEOTIDE SEQUENCE [LARGE SCALE GENOMIC DNA]</scope>
    <source>
        <strain evidence="3 4">CBS 20057</strain>
    </source>
</reference>
<proteinExistence type="predicted"/>
<dbReference type="Proteomes" id="UP001396898">
    <property type="component" value="Unassembled WGS sequence"/>
</dbReference>
<dbReference type="InterPro" id="IPR052895">
    <property type="entry name" value="HetReg/Transcr_Mod"/>
</dbReference>
<gene>
    <name evidence="3" type="ORF">PG991_007710</name>
</gene>
<dbReference type="PANTHER" id="PTHR24148:SF64">
    <property type="entry name" value="HETEROKARYON INCOMPATIBILITY DOMAIN-CONTAINING PROTEIN"/>
    <property type="match status" value="1"/>
</dbReference>
<evidence type="ECO:0000313" key="4">
    <source>
        <dbReference type="Proteomes" id="UP001396898"/>
    </source>
</evidence>
<keyword evidence="2" id="KW-1133">Transmembrane helix</keyword>
<protein>
    <submittedName>
        <fullName evidence="3">Heterokaryon incompatibility protein-domain-containing protein</fullName>
    </submittedName>
</protein>
<feature type="region of interest" description="Disordered" evidence="1">
    <location>
        <begin position="272"/>
        <end position="296"/>
    </location>
</feature>
<keyword evidence="2" id="KW-0472">Membrane</keyword>
<sequence length="360" mass="40408">MPWDRFCAGVDFGLDADIIDVVVAGAMIDGIIKPYLAMHTLRMELSKPVDPAAQDYRASAQRLLALLIYCRSRLATNPRDKVYAFLGLKDIGCSVPSSLGIEPDYAADVADVYRNTSQQIMTRSRSLDILGACLPDASIIMPSWVPDWSDTGPAPRPLMFDTFGGRRHSHASLLETRAPSFADDDRTLVLSGHPVTTITTLSPVLERLLLSENKLWVNKLGQSFPARLFRIVFVVPLMLLVFWNLYKRMLFIVKHIGTFADMETFARDLQPTNPVTPPPMTAAAQNSRASMDRRGEVEDEAAREREDSLYVYWRTLCAGTDAPGGPQETRELFYAWRANLAPMFRLHERGIDRWLPGFTL</sequence>
<keyword evidence="2" id="KW-0812">Transmembrane</keyword>
<evidence type="ECO:0000256" key="2">
    <source>
        <dbReference type="SAM" id="Phobius"/>
    </source>
</evidence>